<keyword evidence="3 7" id="KW-0808">Transferase</keyword>
<evidence type="ECO:0000256" key="3">
    <source>
        <dbReference type="ARBA" id="ARBA00022679"/>
    </source>
</evidence>
<evidence type="ECO:0000256" key="4">
    <source>
        <dbReference type="ARBA" id="ARBA00022960"/>
    </source>
</evidence>
<evidence type="ECO:0000256" key="6">
    <source>
        <dbReference type="ARBA" id="ARBA00023316"/>
    </source>
</evidence>
<dbReference type="GO" id="GO:0071555">
    <property type="term" value="P:cell wall organization"/>
    <property type="evidence" value="ECO:0007669"/>
    <property type="project" value="UniProtKB-KW"/>
</dbReference>
<dbReference type="GO" id="GO:0004180">
    <property type="term" value="F:carboxypeptidase activity"/>
    <property type="evidence" value="ECO:0007669"/>
    <property type="project" value="UniProtKB-ARBA"/>
</dbReference>
<dbReference type="InterPro" id="IPR038063">
    <property type="entry name" value="Transpep_catalytic_dom"/>
</dbReference>
<proteinExistence type="inferred from homology"/>
<dbReference type="AlphaFoldDB" id="A0A379TYN6"/>
<comment type="pathway">
    <text evidence="1">Cell wall biogenesis; peptidoglycan biosynthesis.</text>
</comment>
<reference evidence="7 8" key="1">
    <citation type="submission" date="2018-06" db="EMBL/GenBank/DDBJ databases">
        <authorList>
            <consortium name="Pathogen Informatics"/>
            <person name="Doyle S."/>
        </authorList>
    </citation>
    <scope>NUCLEOTIDE SEQUENCE [LARGE SCALE GENOMIC DNA]</scope>
    <source>
        <strain evidence="7 8">NCTC10060</strain>
    </source>
</reference>
<dbReference type="EC" id="2.-.-.-" evidence="7"/>
<gene>
    <name evidence="7" type="primary">ycfS_3</name>
    <name evidence="7" type="ORF">NCTC10060_02369</name>
</gene>
<accession>A0A379TYN6</accession>
<dbReference type="Proteomes" id="UP000254633">
    <property type="component" value="Unassembled WGS sequence"/>
</dbReference>
<dbReference type="SUPFAM" id="SSF141523">
    <property type="entry name" value="L,D-transpeptidase catalytic domain-like"/>
    <property type="match status" value="1"/>
</dbReference>
<dbReference type="GO" id="GO:0009252">
    <property type="term" value="P:peptidoglycan biosynthetic process"/>
    <property type="evidence" value="ECO:0007669"/>
    <property type="project" value="UniProtKB-UniPathway"/>
</dbReference>
<evidence type="ECO:0000256" key="5">
    <source>
        <dbReference type="ARBA" id="ARBA00022984"/>
    </source>
</evidence>
<keyword evidence="4" id="KW-0133">Cell shape</keyword>
<organism evidence="7 8">
    <name type="scientific">Salmonella diarizonae</name>
    <dbReference type="NCBI Taxonomy" id="59204"/>
    <lineage>
        <taxon>Bacteria</taxon>
        <taxon>Pseudomonadati</taxon>
        <taxon>Pseudomonadota</taxon>
        <taxon>Gammaproteobacteria</taxon>
        <taxon>Enterobacterales</taxon>
        <taxon>Enterobacteriaceae</taxon>
        <taxon>Salmonella</taxon>
    </lineage>
</organism>
<dbReference type="InterPro" id="IPR005490">
    <property type="entry name" value="LD_TPept_cat_dom"/>
</dbReference>
<keyword evidence="6" id="KW-0961">Cell wall biogenesis/degradation</keyword>
<dbReference type="GO" id="GO:0016740">
    <property type="term" value="F:transferase activity"/>
    <property type="evidence" value="ECO:0007669"/>
    <property type="project" value="UniProtKB-KW"/>
</dbReference>
<dbReference type="UniPathway" id="UPA00219"/>
<sequence length="82" mass="8926">MVTTISDKRANPTWTPTANIRARYKAQGIDLPAVVPAGPDNPMGHHAIRLAAYGGVYLLHGTNADFGIGNARQFRLYPPARR</sequence>
<evidence type="ECO:0000256" key="1">
    <source>
        <dbReference type="ARBA" id="ARBA00004752"/>
    </source>
</evidence>
<dbReference type="EMBL" id="UGXH01000003">
    <property type="protein sequence ID" value="SUG55240.1"/>
    <property type="molecule type" value="Genomic_DNA"/>
</dbReference>
<dbReference type="CDD" id="cd16913">
    <property type="entry name" value="YkuD_like"/>
    <property type="match status" value="1"/>
</dbReference>
<evidence type="ECO:0000256" key="2">
    <source>
        <dbReference type="ARBA" id="ARBA00005992"/>
    </source>
</evidence>
<dbReference type="GO" id="GO:0008360">
    <property type="term" value="P:regulation of cell shape"/>
    <property type="evidence" value="ECO:0007669"/>
    <property type="project" value="UniProtKB-KW"/>
</dbReference>
<protein>
    <submittedName>
        <fullName evidence="7">LD-transpeptidase YcfS</fullName>
        <ecNumber evidence="7">2.-.-.-</ecNumber>
    </submittedName>
</protein>
<evidence type="ECO:0000313" key="7">
    <source>
        <dbReference type="EMBL" id="SUG55240.1"/>
    </source>
</evidence>
<keyword evidence="5" id="KW-0573">Peptidoglycan synthesis</keyword>
<comment type="similarity">
    <text evidence="2">Belongs to the YkuD family.</text>
</comment>
<evidence type="ECO:0000313" key="8">
    <source>
        <dbReference type="Proteomes" id="UP000254633"/>
    </source>
</evidence>
<name>A0A379TYN6_SALDZ</name>